<dbReference type="PANTHER" id="PTHR47623:SF1">
    <property type="entry name" value="OS09G0287300 PROTEIN"/>
    <property type="match status" value="1"/>
</dbReference>
<accession>A0A2S0MQD5</accession>
<keyword evidence="2" id="KW-1185">Reference proteome</keyword>
<dbReference type="KEGG" id="thas:C6Y53_10530"/>
<sequence length="165" mass="18268">MARTLILTRHAKSSWDDPMLPDHDRPLNGRGQRSARAIGTWMRDRGWLPDQAISSTSRRTRETFAGLALDLDASFTGDLYHASAGEMFETLRGAGGERVLMLGHNPGIGWFAERLLAVPPDHPRFADYPTCATLVARFPIQDWADLAWGTGKALDFVIPRDLPAA</sequence>
<dbReference type="Pfam" id="PF00300">
    <property type="entry name" value="His_Phos_1"/>
    <property type="match status" value="1"/>
</dbReference>
<organism evidence="1 2">
    <name type="scientific">Pukyongiella litopenaei</name>
    <dbReference type="NCBI Taxonomy" id="2605946"/>
    <lineage>
        <taxon>Bacteria</taxon>
        <taxon>Pseudomonadati</taxon>
        <taxon>Pseudomonadota</taxon>
        <taxon>Alphaproteobacteria</taxon>
        <taxon>Rhodobacterales</taxon>
        <taxon>Paracoccaceae</taxon>
        <taxon>Pukyongiella</taxon>
    </lineage>
</organism>
<evidence type="ECO:0000313" key="2">
    <source>
        <dbReference type="Proteomes" id="UP000237655"/>
    </source>
</evidence>
<dbReference type="EMBL" id="CP027665">
    <property type="protein sequence ID" value="AVO38099.1"/>
    <property type="molecule type" value="Genomic_DNA"/>
</dbReference>
<dbReference type="Gene3D" id="3.40.50.1240">
    <property type="entry name" value="Phosphoglycerate mutase-like"/>
    <property type="match status" value="1"/>
</dbReference>
<dbReference type="RefSeq" id="WP_106472414.1">
    <property type="nucleotide sequence ID" value="NZ_CP027665.1"/>
</dbReference>
<dbReference type="Proteomes" id="UP000237655">
    <property type="component" value="Chromosome"/>
</dbReference>
<dbReference type="InterPro" id="IPR029033">
    <property type="entry name" value="His_PPase_superfam"/>
</dbReference>
<dbReference type="PANTHER" id="PTHR47623">
    <property type="entry name" value="OS09G0287300 PROTEIN"/>
    <property type="match status" value="1"/>
</dbReference>
<protein>
    <submittedName>
        <fullName evidence="1">Histidine phosphatase family protein</fullName>
    </submittedName>
</protein>
<dbReference type="SUPFAM" id="SSF53254">
    <property type="entry name" value="Phosphoglycerate mutase-like"/>
    <property type="match status" value="1"/>
</dbReference>
<evidence type="ECO:0000313" key="1">
    <source>
        <dbReference type="EMBL" id="AVO38099.1"/>
    </source>
</evidence>
<dbReference type="SMART" id="SM00855">
    <property type="entry name" value="PGAM"/>
    <property type="match status" value="1"/>
</dbReference>
<dbReference type="InterPro" id="IPR013078">
    <property type="entry name" value="His_Pase_superF_clade-1"/>
</dbReference>
<dbReference type="AlphaFoldDB" id="A0A2S0MQD5"/>
<name>A0A2S0MQD5_9RHOB</name>
<proteinExistence type="predicted"/>
<reference evidence="2" key="1">
    <citation type="submission" date="2018-03" db="EMBL/GenBank/DDBJ databases">
        <title>Genomic analysis of the strain SH-1 isolated from shrimp intestine.</title>
        <authorList>
            <person name="Kim Y.-S."/>
            <person name="Kim S.-E."/>
            <person name="Kim K.-H."/>
        </authorList>
    </citation>
    <scope>NUCLEOTIDE SEQUENCE [LARGE SCALE GENOMIC DNA]</scope>
    <source>
        <strain evidence="2">SH-1</strain>
    </source>
</reference>
<gene>
    <name evidence="1" type="ORF">C6Y53_10530</name>
</gene>
<dbReference type="CDD" id="cd07067">
    <property type="entry name" value="HP_PGM_like"/>
    <property type="match status" value="1"/>
</dbReference>